<gene>
    <name evidence="1" type="ORF">LVY65_07750</name>
</gene>
<protein>
    <submittedName>
        <fullName evidence="1">DUF1491 family protein</fullName>
    </submittedName>
</protein>
<dbReference type="InterPro" id="IPR009964">
    <property type="entry name" value="DUF1491"/>
</dbReference>
<comment type="caution">
    <text evidence="1">The sequence shown here is derived from an EMBL/GenBank/DDBJ whole genome shotgun (WGS) entry which is preliminary data.</text>
</comment>
<evidence type="ECO:0000313" key="1">
    <source>
        <dbReference type="EMBL" id="MCF2514958.1"/>
    </source>
</evidence>
<dbReference type="Proteomes" id="UP001139410">
    <property type="component" value="Unassembled WGS sequence"/>
</dbReference>
<keyword evidence="2" id="KW-1185">Reference proteome</keyword>
<dbReference type="Pfam" id="PF07372">
    <property type="entry name" value="DUF1491"/>
    <property type="match status" value="1"/>
</dbReference>
<dbReference type="RefSeq" id="WP_235067462.1">
    <property type="nucleotide sequence ID" value="NZ_JAKFGM010000002.1"/>
</dbReference>
<proteinExistence type="predicted"/>
<accession>A0A9X1TYB4</accession>
<sequence>MSERLPAQLEASALVRQAEAGGGYGTIVKRGDPDRGALVLVITCRGEHHAFLERALGPDGSYRWQQVGPAAGAETKALADWSQKRVRFDEDLWLIELDIPDPQRFIAETTSKG</sequence>
<evidence type="ECO:0000313" key="2">
    <source>
        <dbReference type="Proteomes" id="UP001139410"/>
    </source>
</evidence>
<dbReference type="AlphaFoldDB" id="A0A9X1TYB4"/>
<name>A0A9X1TYB4_9SPHN</name>
<dbReference type="Gene3D" id="3.40.1530.20">
    <property type="entry name" value="Protein of unknown function (DUF1491)"/>
    <property type="match status" value="1"/>
</dbReference>
<organism evidence="1 2">
    <name type="scientific">Sphingomonas cremea</name>
    <dbReference type="NCBI Taxonomy" id="2904799"/>
    <lineage>
        <taxon>Bacteria</taxon>
        <taxon>Pseudomonadati</taxon>
        <taxon>Pseudomonadota</taxon>
        <taxon>Alphaproteobacteria</taxon>
        <taxon>Sphingomonadales</taxon>
        <taxon>Sphingomonadaceae</taxon>
        <taxon>Sphingomonas</taxon>
    </lineage>
</organism>
<reference evidence="1" key="1">
    <citation type="submission" date="2022-01" db="EMBL/GenBank/DDBJ databases">
        <authorList>
            <person name="Jo J.-H."/>
            <person name="Im W.-T."/>
        </authorList>
    </citation>
    <scope>NUCLEOTIDE SEQUENCE</scope>
    <source>
        <strain evidence="1">G124</strain>
    </source>
</reference>
<dbReference type="EMBL" id="JAKFGM010000002">
    <property type="protein sequence ID" value="MCF2514958.1"/>
    <property type="molecule type" value="Genomic_DNA"/>
</dbReference>